<keyword evidence="3" id="KW-1185">Reference proteome</keyword>
<gene>
    <name evidence="2" type="ORF">XENORESO_013728</name>
</gene>
<protein>
    <recommendedName>
        <fullName evidence="4">Secreted protein</fullName>
    </recommendedName>
</protein>
<dbReference type="Proteomes" id="UP001444071">
    <property type="component" value="Unassembled WGS sequence"/>
</dbReference>
<name>A0ABV0WYS0_9TELE</name>
<organism evidence="2 3">
    <name type="scientific">Xenotaenia resolanae</name>
    <dbReference type="NCBI Taxonomy" id="208358"/>
    <lineage>
        <taxon>Eukaryota</taxon>
        <taxon>Metazoa</taxon>
        <taxon>Chordata</taxon>
        <taxon>Craniata</taxon>
        <taxon>Vertebrata</taxon>
        <taxon>Euteleostomi</taxon>
        <taxon>Actinopterygii</taxon>
        <taxon>Neopterygii</taxon>
        <taxon>Teleostei</taxon>
        <taxon>Neoteleostei</taxon>
        <taxon>Acanthomorphata</taxon>
        <taxon>Ovalentaria</taxon>
        <taxon>Atherinomorphae</taxon>
        <taxon>Cyprinodontiformes</taxon>
        <taxon>Goodeidae</taxon>
        <taxon>Xenotaenia</taxon>
    </lineage>
</organism>
<evidence type="ECO:0000256" key="1">
    <source>
        <dbReference type="SAM" id="SignalP"/>
    </source>
</evidence>
<keyword evidence="1" id="KW-0732">Signal</keyword>
<evidence type="ECO:0000313" key="3">
    <source>
        <dbReference type="Proteomes" id="UP001444071"/>
    </source>
</evidence>
<proteinExistence type="predicted"/>
<evidence type="ECO:0008006" key="4">
    <source>
        <dbReference type="Google" id="ProtNLM"/>
    </source>
</evidence>
<feature type="chain" id="PRO_5047418190" description="Secreted protein" evidence="1">
    <location>
        <begin position="19"/>
        <end position="100"/>
    </location>
</feature>
<evidence type="ECO:0000313" key="2">
    <source>
        <dbReference type="EMBL" id="MEQ2274501.1"/>
    </source>
</evidence>
<accession>A0ABV0WYS0</accession>
<dbReference type="EMBL" id="JAHRIM010080113">
    <property type="protein sequence ID" value="MEQ2274501.1"/>
    <property type="molecule type" value="Genomic_DNA"/>
</dbReference>
<sequence>MYAVVGNFVLYMFSLCVSFLQPFKTNFEVSSQTCTKTVSRIRKFLLSYSLVSCLDMCTVSTSDVHMSSLEDGLGLPTMLVTPTDVAIDAVVLCSQQAPFL</sequence>
<reference evidence="2 3" key="1">
    <citation type="submission" date="2021-06" db="EMBL/GenBank/DDBJ databases">
        <authorList>
            <person name="Palmer J.M."/>
        </authorList>
    </citation>
    <scope>NUCLEOTIDE SEQUENCE [LARGE SCALE GENOMIC DNA]</scope>
    <source>
        <strain evidence="2 3">XR_2019</strain>
        <tissue evidence="2">Muscle</tissue>
    </source>
</reference>
<comment type="caution">
    <text evidence="2">The sequence shown here is derived from an EMBL/GenBank/DDBJ whole genome shotgun (WGS) entry which is preliminary data.</text>
</comment>
<feature type="signal peptide" evidence="1">
    <location>
        <begin position="1"/>
        <end position="18"/>
    </location>
</feature>